<comment type="similarity">
    <text evidence="3">Belongs to the UPRTase family.</text>
</comment>
<keyword evidence="6" id="KW-0342">GTP-binding</keyword>
<dbReference type="CDD" id="cd06223">
    <property type="entry name" value="PRTases_typeI"/>
    <property type="match status" value="1"/>
</dbReference>
<keyword evidence="4" id="KW-0963">Cytoplasm</keyword>
<comment type="subcellular location">
    <subcellularLocation>
        <location evidence="2">Cytoplasm</location>
    </subcellularLocation>
    <subcellularLocation>
        <location evidence="1">Nucleus</location>
    </subcellularLocation>
</comment>
<feature type="compositionally biased region" description="Low complexity" evidence="9">
    <location>
        <begin position="205"/>
        <end position="214"/>
    </location>
</feature>
<keyword evidence="7" id="KW-0539">Nucleus</keyword>
<dbReference type="GO" id="GO:0061769">
    <property type="term" value="F:nicotinate riboside kinase activity"/>
    <property type="evidence" value="ECO:0000318"/>
    <property type="project" value="GO_Central"/>
</dbReference>
<protein>
    <recommendedName>
        <fullName evidence="8">Uracil phosphoribosyltransferase homolog</fullName>
    </recommendedName>
</protein>
<dbReference type="Pfam" id="PF14681">
    <property type="entry name" value="UPRTase"/>
    <property type="match status" value="1"/>
</dbReference>
<gene>
    <name evidence="11" type="primary">UPRT</name>
</gene>
<dbReference type="GO" id="GO:0050262">
    <property type="term" value="F:ribosylnicotinamide kinase activity"/>
    <property type="evidence" value="ECO:0000318"/>
    <property type="project" value="GO_Central"/>
</dbReference>
<feature type="region of interest" description="Disordered" evidence="9">
    <location>
        <begin position="451"/>
        <end position="483"/>
    </location>
</feature>
<dbReference type="InParanoid" id="A0A6I8NTY6"/>
<dbReference type="InterPro" id="IPR000836">
    <property type="entry name" value="PRTase_dom"/>
</dbReference>
<name>A0A6I8NTY6_ORNAN</name>
<evidence type="ECO:0000256" key="7">
    <source>
        <dbReference type="ARBA" id="ARBA00023242"/>
    </source>
</evidence>
<proteinExistence type="inferred from homology"/>
<evidence type="ECO:0000313" key="12">
    <source>
        <dbReference type="Proteomes" id="UP000002279"/>
    </source>
</evidence>
<keyword evidence="12" id="KW-1185">Reference proteome</keyword>
<evidence type="ECO:0000256" key="1">
    <source>
        <dbReference type="ARBA" id="ARBA00004123"/>
    </source>
</evidence>
<reference evidence="11 12" key="1">
    <citation type="journal article" date="2008" name="Nature">
        <title>Genome analysis of the platypus reveals unique signatures of evolution.</title>
        <authorList>
            <person name="Warren W.C."/>
            <person name="Hillier L.W."/>
            <person name="Marshall Graves J.A."/>
            <person name="Birney E."/>
            <person name="Ponting C.P."/>
            <person name="Grutzner F."/>
            <person name="Belov K."/>
            <person name="Miller W."/>
            <person name="Clarke L."/>
            <person name="Chinwalla A.T."/>
            <person name="Yang S.P."/>
            <person name="Heger A."/>
            <person name="Locke D.P."/>
            <person name="Miethke P."/>
            <person name="Waters P.D."/>
            <person name="Veyrunes F."/>
            <person name="Fulton L."/>
            <person name="Fulton B."/>
            <person name="Graves T."/>
            <person name="Wallis J."/>
            <person name="Puente X.S."/>
            <person name="Lopez-Otin C."/>
            <person name="Ordonez G.R."/>
            <person name="Eichler E.E."/>
            <person name="Chen L."/>
            <person name="Cheng Z."/>
            <person name="Deakin J.E."/>
            <person name="Alsop A."/>
            <person name="Thompson K."/>
            <person name="Kirby P."/>
            <person name="Papenfuss A.T."/>
            <person name="Wakefield M.J."/>
            <person name="Olender T."/>
            <person name="Lancet D."/>
            <person name="Huttley G.A."/>
            <person name="Smit A.F."/>
            <person name="Pask A."/>
            <person name="Temple-Smith P."/>
            <person name="Batzer M.A."/>
            <person name="Walker J.A."/>
            <person name="Konkel M.K."/>
            <person name="Harris R.S."/>
            <person name="Whittington C.M."/>
            <person name="Wong E.S."/>
            <person name="Gemmell N.J."/>
            <person name="Buschiazzo E."/>
            <person name="Vargas Jentzsch I.M."/>
            <person name="Merkel A."/>
            <person name="Schmitz J."/>
            <person name="Zemann A."/>
            <person name="Churakov G."/>
            <person name="Kriegs J.O."/>
            <person name="Brosius J."/>
            <person name="Murchison E.P."/>
            <person name="Sachidanandam R."/>
            <person name="Smith C."/>
            <person name="Hannon G.J."/>
            <person name="Tsend-Ayush E."/>
            <person name="McMillan D."/>
            <person name="Attenborough R."/>
            <person name="Rens W."/>
            <person name="Ferguson-Smith M."/>
            <person name="Lefevre C.M."/>
            <person name="Sharp J.A."/>
            <person name="Nicholas K.R."/>
            <person name="Ray D.A."/>
            <person name="Kube M."/>
            <person name="Reinhardt R."/>
            <person name="Pringle T.H."/>
            <person name="Taylor J."/>
            <person name="Jones R.C."/>
            <person name="Nixon B."/>
            <person name="Dacheux J.L."/>
            <person name="Niwa H."/>
            <person name="Sekita Y."/>
            <person name="Huang X."/>
            <person name="Stark A."/>
            <person name="Kheradpour P."/>
            <person name="Kellis M."/>
            <person name="Flicek P."/>
            <person name="Chen Y."/>
            <person name="Webber C."/>
            <person name="Hardison R."/>
            <person name="Nelson J."/>
            <person name="Hallsworth-Pepin K."/>
            <person name="Delehaunty K."/>
            <person name="Markovic C."/>
            <person name="Minx P."/>
            <person name="Feng Y."/>
            <person name="Kremitzki C."/>
            <person name="Mitreva M."/>
            <person name="Glasscock J."/>
            <person name="Wylie T."/>
            <person name="Wohldmann P."/>
            <person name="Thiru P."/>
            <person name="Nhan M.N."/>
            <person name="Pohl C.S."/>
            <person name="Smith S.M."/>
            <person name="Hou S."/>
            <person name="Nefedov M."/>
            <person name="de Jong P.J."/>
            <person name="Renfree M.B."/>
            <person name="Mardis E.R."/>
            <person name="Wilson R.K."/>
        </authorList>
    </citation>
    <scope>NUCLEOTIDE SEQUENCE [LARGE SCALE GENOMIC DNA]</scope>
    <source>
        <strain evidence="11 12">Glennie</strain>
    </source>
</reference>
<feature type="domain" description="Phosphoribosyltransferase" evidence="10">
    <location>
        <begin position="264"/>
        <end position="426"/>
    </location>
</feature>
<evidence type="ECO:0000256" key="5">
    <source>
        <dbReference type="ARBA" id="ARBA00022741"/>
    </source>
</evidence>
<organism evidence="11 12">
    <name type="scientific">Ornithorhynchus anatinus</name>
    <name type="common">Duckbill platypus</name>
    <dbReference type="NCBI Taxonomy" id="9258"/>
    <lineage>
        <taxon>Eukaryota</taxon>
        <taxon>Metazoa</taxon>
        <taxon>Chordata</taxon>
        <taxon>Craniata</taxon>
        <taxon>Vertebrata</taxon>
        <taxon>Euteleostomi</taxon>
        <taxon>Mammalia</taxon>
        <taxon>Monotremata</taxon>
        <taxon>Ornithorhynchidae</taxon>
        <taxon>Ornithorhynchus</taxon>
    </lineage>
</organism>
<evidence type="ECO:0000256" key="8">
    <source>
        <dbReference type="ARBA" id="ARBA00044193"/>
    </source>
</evidence>
<dbReference type="Gene3D" id="3.40.50.2020">
    <property type="match status" value="1"/>
</dbReference>
<evidence type="ECO:0000259" key="10">
    <source>
        <dbReference type="Pfam" id="PF14681"/>
    </source>
</evidence>
<feature type="region of interest" description="Disordered" evidence="9">
    <location>
        <begin position="106"/>
        <end position="175"/>
    </location>
</feature>
<evidence type="ECO:0000256" key="3">
    <source>
        <dbReference type="ARBA" id="ARBA00009516"/>
    </source>
</evidence>
<evidence type="ECO:0000256" key="9">
    <source>
        <dbReference type="SAM" id="MobiDB-lite"/>
    </source>
</evidence>
<evidence type="ECO:0000256" key="2">
    <source>
        <dbReference type="ARBA" id="ARBA00004496"/>
    </source>
</evidence>
<evidence type="ECO:0000256" key="4">
    <source>
        <dbReference type="ARBA" id="ARBA00022490"/>
    </source>
</evidence>
<dbReference type="GO" id="GO:0005737">
    <property type="term" value="C:cytoplasm"/>
    <property type="evidence" value="ECO:0000318"/>
    <property type="project" value="GO_Central"/>
</dbReference>
<feature type="compositionally biased region" description="Basic and acidic residues" evidence="9">
    <location>
        <begin position="140"/>
        <end position="157"/>
    </location>
</feature>
<dbReference type="Bgee" id="ENSOANG00000005514">
    <property type="expression patterns" value="Expressed in testis and 7 other cell types or tissues"/>
</dbReference>
<sequence>MGGLPSPRPTGGLVVSGRCLECACARGRGGGERAVGSAPARKGWVVGEGRAPARGRGEGSGEGRAPARSRGLGGRGSGEEEGARAAGSAPARKGVVVRGVRLRGAGRRGGEEEGVRAAGSAPARKGSGEETAPARGAGETVRERARAAGRGEGEGARGLRRPWFSSGRGGGGGGGGGCGGPGCMAAGLLRPATMPCHNQQLSASAAAAESAGPGPEQPPPAAAGGPAKLTRFAEAGGAHERHGGEAAAACDRPIGPQLKLLPMNDQIRELQTIIRDKTASRGDFMFSADRLIRLVVEEGLNQLPYTECTVTTPTGYKYEGVKFEKGNCGVSIMRSGEAMEQGLRDCCRSIRIGKILIQSDEETQRAKVYYAKFPPDIYRRKVLLMYPILSTGNTVIEAVKVLIEHGVQPSVIILLSLFSTPHGLSAGRRTGGSQRAPPGCGARYRALGEMHPQPRVRHLPAGNRQSPGGGGNENIDEQWHQNK</sequence>
<reference evidence="11" key="3">
    <citation type="submission" date="2025-09" db="UniProtKB">
        <authorList>
            <consortium name="Ensembl"/>
        </authorList>
    </citation>
    <scope>IDENTIFICATION</scope>
    <source>
        <strain evidence="11">Glennie</strain>
    </source>
</reference>
<dbReference type="Proteomes" id="UP000002279">
    <property type="component" value="Chromosome 6"/>
</dbReference>
<feature type="region of interest" description="Disordered" evidence="9">
    <location>
        <begin position="205"/>
        <end position="227"/>
    </location>
</feature>
<reference evidence="11" key="2">
    <citation type="submission" date="2025-08" db="UniProtKB">
        <authorList>
            <consortium name="Ensembl"/>
        </authorList>
    </citation>
    <scope>IDENTIFICATION</scope>
    <source>
        <strain evidence="11">Glennie</strain>
    </source>
</reference>
<dbReference type="FunFam" id="3.40.50.2020:FF:000026">
    <property type="entry name" value="Uracil phosphoribosyltransferase homolog"/>
    <property type="match status" value="1"/>
</dbReference>
<feature type="region of interest" description="Disordered" evidence="9">
    <location>
        <begin position="27"/>
        <end position="92"/>
    </location>
</feature>
<dbReference type="GeneTree" id="ENSGT01020000230412"/>
<dbReference type="GO" id="GO:0005525">
    <property type="term" value="F:GTP binding"/>
    <property type="evidence" value="ECO:0007669"/>
    <property type="project" value="UniProtKB-KW"/>
</dbReference>
<dbReference type="SUPFAM" id="SSF53271">
    <property type="entry name" value="PRTase-like"/>
    <property type="match status" value="1"/>
</dbReference>
<dbReference type="GO" id="GO:0005634">
    <property type="term" value="C:nucleus"/>
    <property type="evidence" value="ECO:0007669"/>
    <property type="project" value="UniProtKB-SubCell"/>
</dbReference>
<dbReference type="Ensembl" id="ENSOANT00000049363.1">
    <property type="protein sequence ID" value="ENSOANP00000044476.1"/>
    <property type="gene ID" value="ENSOANG00000005514.2"/>
</dbReference>
<dbReference type="InterPro" id="IPR029057">
    <property type="entry name" value="PRTase-like"/>
</dbReference>
<accession>A0A6I8NTY6</accession>
<evidence type="ECO:0000313" key="11">
    <source>
        <dbReference type="Ensembl" id="ENSOANP00000044476.1"/>
    </source>
</evidence>
<evidence type="ECO:0000256" key="6">
    <source>
        <dbReference type="ARBA" id="ARBA00023134"/>
    </source>
</evidence>
<keyword evidence="5" id="KW-0547">Nucleotide-binding</keyword>
<dbReference type="AlphaFoldDB" id="A0A6I8NTY6"/>